<dbReference type="SMART" id="SM00457">
    <property type="entry name" value="MACPF"/>
    <property type="match status" value="1"/>
</dbReference>
<dbReference type="PROSITE" id="PS51412">
    <property type="entry name" value="MACPF_2"/>
    <property type="match status" value="1"/>
</dbReference>
<feature type="transmembrane region" description="Helical" evidence="5">
    <location>
        <begin position="751"/>
        <end position="769"/>
    </location>
</feature>
<feature type="transmembrane region" description="Helical" evidence="5">
    <location>
        <begin position="775"/>
        <end position="795"/>
    </location>
</feature>
<dbReference type="GO" id="GO:0006952">
    <property type="term" value="P:defense response"/>
    <property type="evidence" value="ECO:0007669"/>
    <property type="project" value="InterPro"/>
</dbReference>
<dbReference type="Pfam" id="PF01823">
    <property type="entry name" value="MACPF"/>
    <property type="match status" value="1"/>
</dbReference>
<gene>
    <name evidence="7" type="ORF">OsJ_03453</name>
</gene>
<feature type="transmembrane region" description="Helical" evidence="5">
    <location>
        <begin position="1179"/>
        <end position="1199"/>
    </location>
</feature>
<feature type="transmembrane region" description="Helical" evidence="5">
    <location>
        <begin position="1147"/>
        <end position="1167"/>
    </location>
</feature>
<proteinExistence type="predicted"/>
<evidence type="ECO:0000256" key="1">
    <source>
        <dbReference type="ARBA" id="ARBA00004141"/>
    </source>
</evidence>
<reference evidence="7" key="2">
    <citation type="submission" date="2008-12" db="EMBL/GenBank/DDBJ databases">
        <title>Improved gene annotation of the rice (Oryza sativa) genomes.</title>
        <authorList>
            <person name="Wang J."/>
            <person name="Li R."/>
            <person name="Fan W."/>
            <person name="Huang Q."/>
            <person name="Zhang J."/>
            <person name="Zhou Y."/>
            <person name="Hu Y."/>
            <person name="Zi S."/>
            <person name="Li J."/>
            <person name="Ni P."/>
            <person name="Zheng H."/>
            <person name="Zhang Y."/>
            <person name="Zhao M."/>
            <person name="Hao Q."/>
            <person name="McDermott J."/>
            <person name="Samudrala R."/>
            <person name="Kristiansen K."/>
            <person name="Wong G.K.-S."/>
        </authorList>
    </citation>
    <scope>NUCLEOTIDE SEQUENCE</scope>
</reference>
<feature type="transmembrane region" description="Helical" evidence="5">
    <location>
        <begin position="1051"/>
        <end position="1071"/>
    </location>
</feature>
<dbReference type="InterPro" id="IPR000109">
    <property type="entry name" value="POT_fam"/>
</dbReference>
<dbReference type="PANTHER" id="PTHR33199:SF3">
    <property type="entry name" value="MACPF DOMAIN-CONTAINING PROTEIN CAD1"/>
    <property type="match status" value="1"/>
</dbReference>
<dbReference type="GO" id="GO:0022857">
    <property type="term" value="F:transmembrane transporter activity"/>
    <property type="evidence" value="ECO:0007669"/>
    <property type="project" value="InterPro"/>
</dbReference>
<dbReference type="PANTHER" id="PTHR33199">
    <property type="entry name" value="MACPF DOMAIN-CONTAINING PROTEIN CAD1"/>
    <property type="match status" value="1"/>
</dbReference>
<evidence type="ECO:0000259" key="6">
    <source>
        <dbReference type="PROSITE" id="PS51412"/>
    </source>
</evidence>
<dbReference type="EMBL" id="CM000138">
    <property type="protein sequence ID" value="EEE55380.1"/>
    <property type="molecule type" value="Genomic_DNA"/>
</dbReference>
<reference evidence="7" key="1">
    <citation type="journal article" date="2005" name="PLoS Biol.">
        <title>The genomes of Oryza sativa: a history of duplications.</title>
        <authorList>
            <person name="Yu J."/>
            <person name="Wang J."/>
            <person name="Lin W."/>
            <person name="Li S."/>
            <person name="Li H."/>
            <person name="Zhou J."/>
            <person name="Ni P."/>
            <person name="Dong W."/>
            <person name="Hu S."/>
            <person name="Zeng C."/>
            <person name="Zhang J."/>
            <person name="Zhang Y."/>
            <person name="Li R."/>
            <person name="Xu Z."/>
            <person name="Li S."/>
            <person name="Li X."/>
            <person name="Zheng H."/>
            <person name="Cong L."/>
            <person name="Lin L."/>
            <person name="Yin J."/>
            <person name="Geng J."/>
            <person name="Li G."/>
            <person name="Shi J."/>
            <person name="Liu J."/>
            <person name="Lv H."/>
            <person name="Li J."/>
            <person name="Wang J."/>
            <person name="Deng Y."/>
            <person name="Ran L."/>
            <person name="Shi X."/>
            <person name="Wang X."/>
            <person name="Wu Q."/>
            <person name="Li C."/>
            <person name="Ren X."/>
            <person name="Wang J."/>
            <person name="Wang X."/>
            <person name="Li D."/>
            <person name="Liu D."/>
            <person name="Zhang X."/>
            <person name="Ji Z."/>
            <person name="Zhao W."/>
            <person name="Sun Y."/>
            <person name="Zhang Z."/>
            <person name="Bao J."/>
            <person name="Han Y."/>
            <person name="Dong L."/>
            <person name="Ji J."/>
            <person name="Chen P."/>
            <person name="Wu S."/>
            <person name="Liu J."/>
            <person name="Xiao Y."/>
            <person name="Bu D."/>
            <person name="Tan J."/>
            <person name="Yang L."/>
            <person name="Ye C."/>
            <person name="Zhang J."/>
            <person name="Xu J."/>
            <person name="Zhou Y."/>
            <person name="Yu Y."/>
            <person name="Zhang B."/>
            <person name="Zhuang S."/>
            <person name="Wei H."/>
            <person name="Liu B."/>
            <person name="Lei M."/>
            <person name="Yu H."/>
            <person name="Li Y."/>
            <person name="Xu H."/>
            <person name="Wei S."/>
            <person name="He X."/>
            <person name="Fang L."/>
            <person name="Zhang Z."/>
            <person name="Zhang Y."/>
            <person name="Huang X."/>
            <person name="Su Z."/>
            <person name="Tong W."/>
            <person name="Li J."/>
            <person name="Tong Z."/>
            <person name="Li S."/>
            <person name="Ye J."/>
            <person name="Wang L."/>
            <person name="Fang L."/>
            <person name="Lei T."/>
            <person name="Chen C."/>
            <person name="Chen H."/>
            <person name="Xu Z."/>
            <person name="Li H."/>
            <person name="Huang H."/>
            <person name="Zhang F."/>
            <person name="Xu H."/>
            <person name="Li N."/>
            <person name="Zhao C."/>
            <person name="Li S."/>
            <person name="Dong L."/>
            <person name="Huang Y."/>
            <person name="Li L."/>
            <person name="Xi Y."/>
            <person name="Qi Q."/>
            <person name="Li W."/>
            <person name="Zhang B."/>
            <person name="Hu W."/>
            <person name="Zhang Y."/>
            <person name="Tian X."/>
            <person name="Jiao Y."/>
            <person name="Liang X."/>
            <person name="Jin J."/>
            <person name="Gao L."/>
            <person name="Zheng W."/>
            <person name="Hao B."/>
            <person name="Liu S."/>
            <person name="Wang W."/>
            <person name="Yuan L."/>
            <person name="Cao M."/>
            <person name="McDermott J."/>
            <person name="Samudrala R."/>
            <person name="Wang J."/>
            <person name="Wong G.K."/>
            <person name="Yang H."/>
        </authorList>
    </citation>
    <scope>NUCLEOTIDE SEQUENCE [LARGE SCALE GENOMIC DNA]</scope>
</reference>
<dbReference type="Proteomes" id="UP000007752">
    <property type="component" value="Chromosome 1"/>
</dbReference>
<feature type="transmembrane region" description="Helical" evidence="5">
    <location>
        <begin position="897"/>
        <end position="916"/>
    </location>
</feature>
<dbReference type="InterPro" id="IPR020864">
    <property type="entry name" value="MACPF"/>
</dbReference>
<keyword evidence="2 5" id="KW-0812">Transmembrane</keyword>
<keyword evidence="4 5" id="KW-0472">Membrane</keyword>
<evidence type="ECO:0000256" key="2">
    <source>
        <dbReference type="ARBA" id="ARBA00022692"/>
    </source>
</evidence>
<name>B9EZN6_ORYSJ</name>
<evidence type="ECO:0000256" key="3">
    <source>
        <dbReference type="ARBA" id="ARBA00022989"/>
    </source>
</evidence>
<comment type="subcellular location">
    <subcellularLocation>
        <location evidence="1">Membrane</location>
        <topology evidence="1">Multi-pass membrane protein</topology>
    </subcellularLocation>
</comment>
<organism evidence="7">
    <name type="scientific">Oryza sativa subsp. japonica</name>
    <name type="common">Rice</name>
    <dbReference type="NCBI Taxonomy" id="39947"/>
    <lineage>
        <taxon>Eukaryota</taxon>
        <taxon>Viridiplantae</taxon>
        <taxon>Streptophyta</taxon>
        <taxon>Embryophyta</taxon>
        <taxon>Tracheophyta</taxon>
        <taxon>Spermatophyta</taxon>
        <taxon>Magnoliopsida</taxon>
        <taxon>Liliopsida</taxon>
        <taxon>Poales</taxon>
        <taxon>Poaceae</taxon>
        <taxon>BOP clade</taxon>
        <taxon>Oryzoideae</taxon>
        <taxon>Oryzeae</taxon>
        <taxon>Oryzinae</taxon>
        <taxon>Oryza</taxon>
        <taxon>Oryza sativa</taxon>
    </lineage>
</organism>
<dbReference type="GO" id="GO:2000031">
    <property type="term" value="P:regulation of salicylic acid mediated signaling pathway"/>
    <property type="evidence" value="ECO:0007669"/>
    <property type="project" value="InterPro"/>
</dbReference>
<accession>B9EZN6</accession>
<feature type="transmembrane region" description="Helical" evidence="5">
    <location>
        <begin position="1092"/>
        <end position="1112"/>
    </location>
</feature>
<dbReference type="GO" id="GO:0016020">
    <property type="term" value="C:membrane"/>
    <property type="evidence" value="ECO:0007669"/>
    <property type="project" value="UniProtKB-SubCell"/>
</dbReference>
<evidence type="ECO:0000313" key="7">
    <source>
        <dbReference type="EMBL" id="EEE55380.1"/>
    </source>
</evidence>
<keyword evidence="3 5" id="KW-1133">Transmembrane helix</keyword>
<feature type="transmembrane region" description="Helical" evidence="5">
    <location>
        <begin position="1011"/>
        <end position="1031"/>
    </location>
</feature>
<feature type="transmembrane region" description="Helical" evidence="5">
    <location>
        <begin position="723"/>
        <end position="744"/>
    </location>
</feature>
<dbReference type="AlphaFoldDB" id="B9EZN6"/>
<evidence type="ECO:0000256" key="4">
    <source>
        <dbReference type="ARBA" id="ARBA00023136"/>
    </source>
</evidence>
<evidence type="ECO:0000256" key="5">
    <source>
        <dbReference type="SAM" id="Phobius"/>
    </source>
</evidence>
<dbReference type="InterPro" id="IPR044663">
    <property type="entry name" value="CAD1/NSL1-like"/>
</dbReference>
<dbReference type="Gene3D" id="1.20.1250.20">
    <property type="entry name" value="MFS general substrate transporter like domains"/>
    <property type="match status" value="1"/>
</dbReference>
<feature type="transmembrane region" description="Helical" evidence="5">
    <location>
        <begin position="1225"/>
        <end position="1244"/>
    </location>
</feature>
<dbReference type="SUPFAM" id="SSF103473">
    <property type="entry name" value="MFS general substrate transporter"/>
    <property type="match status" value="1"/>
</dbReference>
<dbReference type="GO" id="GO:0012501">
    <property type="term" value="P:programmed cell death"/>
    <property type="evidence" value="ECO:0007669"/>
    <property type="project" value="InterPro"/>
</dbReference>
<dbReference type="HOGENOM" id="CLU_009313_4_0_1"/>
<dbReference type="InterPro" id="IPR036259">
    <property type="entry name" value="MFS_trans_sf"/>
</dbReference>
<protein>
    <recommendedName>
        <fullName evidence="6">MACPF domain-containing protein</fullName>
    </recommendedName>
</protein>
<feature type="domain" description="MACPF" evidence="6">
    <location>
        <begin position="69"/>
        <end position="392"/>
    </location>
</feature>
<sequence>MELRWDPWQGNSSVTAYLTSSYRMPCFLYTLLSVSPFSVDLLVVGDCVNEHVVEAAGVWTDPEEEEERTARMSLAGSALEAALQAVGRGLDAAGDHRLLYCKGTGRLLMLDESRARDLTINGGVLRGVPPDVVVEEGHGILERIRQVPGPPTDEPVVCSFPKVRGVAPESRFGGIFNGSRRRAFREPPLPLGSFNSLFSFTGSWKNDEAATKSLAIDGYSVPLFKVKITSGELFLHESVKRAIPHSWDPSALASFIENYGTHIITSVTVGGKDEVYIKQHSSSQLSELEFRNYVKEIGSERFSDGDSKLNATPINYSEKDMTVIFRRRGGCDLVQNFNDWIKTVQSAPDVIGMTFLPIVSLVGDMPGKKHLARAIELYLKYKPQIEELQYFLDFQVQLVWAPVPPGIAGQHRKEPVCPSLQFSLMGPKLFVSTEQISVGRRPVTGLKLCLEGAKQNRLAIHLQHLGSLPKIFVPHWDSHITIGPPKWQGPEEQDSRWFEPIKWRNFAHVSTAPIEYTETSITDLSGVYIVTGAQLGVWDFGAKSVLHLKLLFSRVPGCTIRRSVWDHSPSSSLVHRTDEASSSSSDNAKLVKIVDMTETLKGPQDAPGHWLFYNQIRQSSEDPFTKQDALYGQANAPSICHSIHLEFLAKMENEEMSKVTQANGIDSREHKGQSIAVEANSKGETREVVEGKVDWRGRPAIRGSHGGVANSFFILVNFGLENLASLSLAVNLIIYFMTVMHIGLTDGSNLLTNYMGTSYMVAVLISVFADTFIGRYKTVIISSVIELVGLLILTLQAHSNKLKPPYCVFPFDPKCETVSGDGRTHLYVGLYLVAIGSAGIKAALPAHCADQFDEKHPTEKLQMSSFFNWLLLSLCTGGAISVTVFVWIQSYKGWDKGFGAATGVMGLALLVFIAGLPGYRISVVQGSTALLEILQVYVAAIRNRNMKLPENPDELYEISKSKAPPDTDFMAHRDKPFRFLDKAAIVQAPTDEAPSPWRQCRVTQVEHAKTVLAMVPIFCSAIIMSTCLAQLQTFSIQQGVTMDRTIGTFKMPPASLPIIPLIVLVFAVPIYERGFVPFARRITGHPNGIPHLQRVGVGLVLSIVSMAIAAVVEVRRKRVAARHGMLDANPILGKQLPISCFWLAPQFTVFGVADMFTFIGLLEFFYSQAPPALKSMSSSFLWCPMSLGYFLSTIIVKAVNAATRGATASGGWLAGNNINRNHLDLFFWLLAVLSFLNFLNYLFWASWYKYKPQQSAHVPAEHKV</sequence>
<feature type="transmembrane region" description="Helical" evidence="5">
    <location>
        <begin position="866"/>
        <end position="888"/>
    </location>
</feature>
<dbReference type="Pfam" id="PF00854">
    <property type="entry name" value="PTR2"/>
    <property type="match status" value="1"/>
</dbReference>